<evidence type="ECO:0000256" key="6">
    <source>
        <dbReference type="ARBA" id="ARBA00023136"/>
    </source>
</evidence>
<evidence type="ECO:0000256" key="3">
    <source>
        <dbReference type="ARBA" id="ARBA00022475"/>
    </source>
</evidence>
<evidence type="ECO:0000256" key="1">
    <source>
        <dbReference type="ARBA" id="ARBA00004651"/>
    </source>
</evidence>
<protein>
    <submittedName>
        <fullName evidence="7">Cation transporter</fullName>
    </submittedName>
</protein>
<evidence type="ECO:0000313" key="7">
    <source>
        <dbReference type="EMBL" id="TXR55938.1"/>
    </source>
</evidence>
<dbReference type="Proteomes" id="UP000321234">
    <property type="component" value="Unassembled WGS sequence"/>
</dbReference>
<dbReference type="RefSeq" id="WP_147926373.1">
    <property type="nucleotide sequence ID" value="NZ_VKAC01000006.1"/>
</dbReference>
<dbReference type="OrthoDB" id="3837866at2"/>
<evidence type="ECO:0000256" key="4">
    <source>
        <dbReference type="ARBA" id="ARBA00022692"/>
    </source>
</evidence>
<dbReference type="AlphaFoldDB" id="A0A5C8ZFJ4"/>
<dbReference type="PANTHER" id="PTHR34584:SF1">
    <property type="entry name" value="NA(+)_H(+) ANTIPORTER SUBUNIT E1"/>
    <property type="match status" value="1"/>
</dbReference>
<evidence type="ECO:0000313" key="8">
    <source>
        <dbReference type="Proteomes" id="UP000321234"/>
    </source>
</evidence>
<keyword evidence="8" id="KW-1185">Reference proteome</keyword>
<dbReference type="PANTHER" id="PTHR34584">
    <property type="entry name" value="NA(+)/H(+) ANTIPORTER SUBUNIT E1"/>
    <property type="match status" value="1"/>
</dbReference>
<keyword evidence="5" id="KW-1133">Transmembrane helix</keyword>
<proteinExistence type="inferred from homology"/>
<accession>A0A5C8ZFJ4</accession>
<reference evidence="7 8" key="1">
    <citation type="submission" date="2019-07" db="EMBL/GenBank/DDBJ databases">
        <title>Quadrisphaera sp. strain DD2A genome sequencing and assembly.</title>
        <authorList>
            <person name="Kim I."/>
        </authorList>
    </citation>
    <scope>NUCLEOTIDE SEQUENCE [LARGE SCALE GENOMIC DNA]</scope>
    <source>
        <strain evidence="7 8">DD2A</strain>
    </source>
</reference>
<sequence>MSGLRRPRHAAVFVAAYSRDFLRANAQVVREVLTPGSGVAPAVLRVTLRSRTPFEVATLAALVGLTPGSVVLAVDDPAAVVPSPGDPRGDPGSGGLSMTVHAMHAHDLEAERAALHRLEDRLLAVLRGAP</sequence>
<comment type="subcellular location">
    <subcellularLocation>
        <location evidence="1">Cell membrane</location>
        <topology evidence="1">Multi-pass membrane protein</topology>
    </subcellularLocation>
</comment>
<comment type="similarity">
    <text evidence="2">Belongs to the CPA3 antiporters (TC 2.A.63) subunit E family.</text>
</comment>
<comment type="caution">
    <text evidence="7">The sequence shown here is derived from an EMBL/GenBank/DDBJ whole genome shotgun (WGS) entry which is preliminary data.</text>
</comment>
<keyword evidence="6" id="KW-0472">Membrane</keyword>
<organism evidence="7 8">
    <name type="scientific">Quadrisphaera setariae</name>
    <dbReference type="NCBI Taxonomy" id="2593304"/>
    <lineage>
        <taxon>Bacteria</taxon>
        <taxon>Bacillati</taxon>
        <taxon>Actinomycetota</taxon>
        <taxon>Actinomycetes</taxon>
        <taxon>Kineosporiales</taxon>
        <taxon>Kineosporiaceae</taxon>
        <taxon>Quadrisphaera</taxon>
    </lineage>
</organism>
<dbReference type="GO" id="GO:0005886">
    <property type="term" value="C:plasma membrane"/>
    <property type="evidence" value="ECO:0007669"/>
    <property type="project" value="UniProtKB-SubCell"/>
</dbReference>
<dbReference type="EMBL" id="VKAC01000006">
    <property type="protein sequence ID" value="TXR55938.1"/>
    <property type="molecule type" value="Genomic_DNA"/>
</dbReference>
<evidence type="ECO:0000256" key="5">
    <source>
        <dbReference type="ARBA" id="ARBA00022989"/>
    </source>
</evidence>
<dbReference type="InterPro" id="IPR002758">
    <property type="entry name" value="Cation_antiport_E"/>
</dbReference>
<keyword evidence="4" id="KW-0812">Transmembrane</keyword>
<evidence type="ECO:0000256" key="2">
    <source>
        <dbReference type="ARBA" id="ARBA00006228"/>
    </source>
</evidence>
<dbReference type="Pfam" id="PF01899">
    <property type="entry name" value="MNHE"/>
    <property type="match status" value="1"/>
</dbReference>
<name>A0A5C8ZFJ4_9ACTN</name>
<dbReference type="GO" id="GO:0008324">
    <property type="term" value="F:monoatomic cation transmembrane transporter activity"/>
    <property type="evidence" value="ECO:0007669"/>
    <property type="project" value="InterPro"/>
</dbReference>
<keyword evidence="3" id="KW-1003">Cell membrane</keyword>
<gene>
    <name evidence="7" type="ORF">FMM08_10685</name>
</gene>